<evidence type="ECO:0000256" key="7">
    <source>
        <dbReference type="PROSITE-ProRule" id="PRU00221"/>
    </source>
</evidence>
<evidence type="ECO:0000313" key="10">
    <source>
        <dbReference type="EMBL" id="KJE96988.1"/>
    </source>
</evidence>
<feature type="repeat" description="WD" evidence="7">
    <location>
        <begin position="360"/>
        <end position="402"/>
    </location>
</feature>
<dbReference type="InterPro" id="IPR028599">
    <property type="entry name" value="WDR12/Ytm1"/>
</dbReference>
<comment type="subcellular location">
    <subcellularLocation>
        <location evidence="6">Nucleus</location>
        <location evidence="6">Nucleolus</location>
    </subcellularLocation>
    <subcellularLocation>
        <location evidence="6">Nucleus</location>
        <location evidence="6">Nucleoplasm</location>
    </subcellularLocation>
</comment>
<organism evidence="10 11">
    <name type="scientific">Capsaspora owczarzaki (strain ATCC 30864)</name>
    <dbReference type="NCBI Taxonomy" id="595528"/>
    <lineage>
        <taxon>Eukaryota</taxon>
        <taxon>Filasterea</taxon>
        <taxon>Capsaspora</taxon>
    </lineage>
</organism>
<dbReference type="GO" id="GO:0000463">
    <property type="term" value="P:maturation of LSU-rRNA from tricistronic rRNA transcript (SSU-rRNA, 5.8S rRNA, LSU-rRNA)"/>
    <property type="evidence" value="ECO:0007669"/>
    <property type="project" value="UniProtKB-UniRule"/>
</dbReference>
<evidence type="ECO:0000256" key="1">
    <source>
        <dbReference type="ARBA" id="ARBA00022517"/>
    </source>
</evidence>
<dbReference type="OrthoDB" id="10251381at2759"/>
<dbReference type="PRINTS" id="PR00320">
    <property type="entry name" value="GPROTEINBRPT"/>
</dbReference>
<accession>A0A0D2WWP6</accession>
<keyword evidence="11" id="KW-1185">Reference proteome</keyword>
<dbReference type="GO" id="GO:0030687">
    <property type="term" value="C:preribosome, large subunit precursor"/>
    <property type="evidence" value="ECO:0007669"/>
    <property type="project" value="UniProtKB-UniRule"/>
</dbReference>
<name>A0A0D2WWP6_CAPO3</name>
<feature type="domain" description="NLE" evidence="9">
    <location>
        <begin position="17"/>
        <end position="79"/>
    </location>
</feature>
<evidence type="ECO:0000256" key="8">
    <source>
        <dbReference type="SAM" id="MobiDB-lite"/>
    </source>
</evidence>
<evidence type="ECO:0000313" key="11">
    <source>
        <dbReference type="Proteomes" id="UP000008743"/>
    </source>
</evidence>
<dbReference type="PhylomeDB" id="A0A0D2WWP6"/>
<dbReference type="RefSeq" id="XP_004343352.2">
    <property type="nucleotide sequence ID" value="XM_004343302.2"/>
</dbReference>
<comment type="similarity">
    <text evidence="6">Belongs to the WD repeat WDR12/YTM1 family.</text>
</comment>
<keyword evidence="1 6" id="KW-0690">Ribosome biogenesis</keyword>
<dbReference type="InterPro" id="IPR012972">
    <property type="entry name" value="NLE"/>
</dbReference>
<dbReference type="SUPFAM" id="SSF50978">
    <property type="entry name" value="WD40 repeat-like"/>
    <property type="match status" value="1"/>
</dbReference>
<keyword evidence="3 7" id="KW-0853">WD repeat</keyword>
<gene>
    <name evidence="10" type="ORF">CAOG_007478</name>
</gene>
<evidence type="ECO:0000256" key="2">
    <source>
        <dbReference type="ARBA" id="ARBA00022552"/>
    </source>
</evidence>
<feature type="region of interest" description="Disordered" evidence="8">
    <location>
        <begin position="439"/>
        <end position="476"/>
    </location>
</feature>
<dbReference type="AlphaFoldDB" id="A0A0D2WWP6"/>
<reference evidence="11" key="1">
    <citation type="submission" date="2011-02" db="EMBL/GenBank/DDBJ databases">
        <title>The Genome Sequence of Capsaspora owczarzaki ATCC 30864.</title>
        <authorList>
            <person name="Russ C."/>
            <person name="Cuomo C."/>
            <person name="Burger G."/>
            <person name="Gray M.W."/>
            <person name="Holland P.W.H."/>
            <person name="King N."/>
            <person name="Lang F.B.F."/>
            <person name="Roger A.J."/>
            <person name="Ruiz-Trillo I."/>
            <person name="Young S.K."/>
            <person name="Zeng Q."/>
            <person name="Gargeya S."/>
            <person name="Alvarado L."/>
            <person name="Berlin A."/>
            <person name="Chapman S.B."/>
            <person name="Chen Z."/>
            <person name="Freedman E."/>
            <person name="Gellesch M."/>
            <person name="Goldberg J."/>
            <person name="Griggs A."/>
            <person name="Gujja S."/>
            <person name="Heilman E."/>
            <person name="Heiman D."/>
            <person name="Howarth C."/>
            <person name="Mehta T."/>
            <person name="Neiman D."/>
            <person name="Pearson M."/>
            <person name="Roberts A."/>
            <person name="Saif S."/>
            <person name="Shea T."/>
            <person name="Shenoy N."/>
            <person name="Sisk P."/>
            <person name="Stolte C."/>
            <person name="Sykes S."/>
            <person name="White J."/>
            <person name="Yandava C."/>
            <person name="Haas B."/>
            <person name="Nusbaum C."/>
            <person name="Birren B."/>
        </authorList>
    </citation>
    <scope>NUCLEOTIDE SEQUENCE</scope>
    <source>
        <strain evidence="11">ATCC 30864</strain>
    </source>
</reference>
<feature type="compositionally biased region" description="Polar residues" evidence="8">
    <location>
        <begin position="439"/>
        <end position="466"/>
    </location>
</feature>
<dbReference type="EMBL" id="KE346373">
    <property type="protein sequence ID" value="KJE96988.1"/>
    <property type="molecule type" value="Genomic_DNA"/>
</dbReference>
<evidence type="ECO:0000256" key="4">
    <source>
        <dbReference type="ARBA" id="ARBA00022737"/>
    </source>
</evidence>
<dbReference type="InterPro" id="IPR015943">
    <property type="entry name" value="WD40/YVTN_repeat-like_dom_sf"/>
</dbReference>
<dbReference type="STRING" id="595528.A0A0D2WWP6"/>
<feature type="repeat" description="WD" evidence="7">
    <location>
        <begin position="273"/>
        <end position="313"/>
    </location>
</feature>
<feature type="repeat" description="WD" evidence="7">
    <location>
        <begin position="106"/>
        <end position="138"/>
    </location>
</feature>
<dbReference type="Gene3D" id="2.130.10.10">
    <property type="entry name" value="YVTN repeat-like/Quinoprotein amine dehydrogenase"/>
    <property type="match status" value="1"/>
</dbReference>
<dbReference type="InterPro" id="IPR020472">
    <property type="entry name" value="WD40_PAC1"/>
</dbReference>
<dbReference type="PANTHER" id="PTHR19855">
    <property type="entry name" value="WD40 REPEAT PROTEIN 12, 37"/>
    <property type="match status" value="1"/>
</dbReference>
<keyword evidence="5 6" id="KW-0539">Nucleus</keyword>
<dbReference type="PANTHER" id="PTHR19855:SF11">
    <property type="entry name" value="RIBOSOME BIOGENESIS PROTEIN WDR12"/>
    <property type="match status" value="1"/>
</dbReference>
<dbReference type="Pfam" id="PF00400">
    <property type="entry name" value="WD40"/>
    <property type="match status" value="4"/>
</dbReference>
<dbReference type="GO" id="GO:0043021">
    <property type="term" value="F:ribonucleoprotein complex binding"/>
    <property type="evidence" value="ECO:0007669"/>
    <property type="project" value="UniProtKB-UniRule"/>
</dbReference>
<dbReference type="FunCoup" id="A0A0D2WWP6">
    <property type="interactions" value="371"/>
</dbReference>
<dbReference type="SMART" id="SM00320">
    <property type="entry name" value="WD40"/>
    <property type="match status" value="7"/>
</dbReference>
<dbReference type="Pfam" id="PF08154">
    <property type="entry name" value="NLE"/>
    <property type="match status" value="1"/>
</dbReference>
<proteinExistence type="inferred from homology"/>
<protein>
    <recommendedName>
        <fullName evidence="6">Ribosome biogenesis protein WDR12 homolog</fullName>
    </recommendedName>
</protein>
<evidence type="ECO:0000256" key="6">
    <source>
        <dbReference type="HAMAP-Rule" id="MF_03029"/>
    </source>
</evidence>
<sequence length="476" mass="51215">MESELNPAADSGVDAEVQARFVTSDKRYTVTDKPFAVPTRLKRYGLSEVINHLLGLASPRPFDFLIDGQFLRTSLDKYIAEHALSRETILEIEYCEAVPPPAPLHSYEHEDWVSSISFVSQAGLFLTGCYDGALRAWNQGGKCIAVFAKHTAPIKSTTLVRDTRSGEPESDKQVSLVSASMDHTLLAWKLDVSAASCSADIAYKLAGHTESVDVVDSHPDAAFVCSGSFDKTIKLWTLKAGVAEEAPAAPVSKKARLAQPQPTHIVKSALSTLVGHNDAVTGVAWPSSNTIHSASMDCSVRAWDVETGRNKATMNGTKAIFGMASTSSATSELIITGHADEAIRVWDPRVQDGVVVKLTLRSHKGIVSSLSWAPGSQTQFATGSYDNTVKLWDLRSRTPLFTIADHTDRVLCVNWAASDLIGSGSVDKTLQLKLLRSSDTAVAENGTSATKTSQPMDVDTTASKPASKSKVATPRR</sequence>
<dbReference type="PROSITE" id="PS50294">
    <property type="entry name" value="WD_REPEATS_REGION"/>
    <property type="match status" value="4"/>
</dbReference>
<dbReference type="GO" id="GO:0005730">
    <property type="term" value="C:nucleolus"/>
    <property type="evidence" value="ECO:0007669"/>
    <property type="project" value="UniProtKB-SubCell"/>
</dbReference>
<comment type="function">
    <text evidence="6">Required for maturation of ribosomal RNAs and formation of the large ribosomal subunit.</text>
</comment>
<feature type="repeat" description="WD" evidence="7">
    <location>
        <begin position="205"/>
        <end position="246"/>
    </location>
</feature>
<evidence type="ECO:0000259" key="9">
    <source>
        <dbReference type="Pfam" id="PF08154"/>
    </source>
</evidence>
<keyword evidence="4" id="KW-0677">Repeat</keyword>
<dbReference type="InterPro" id="IPR001680">
    <property type="entry name" value="WD40_rpt"/>
</dbReference>
<dbReference type="GO" id="GO:0000466">
    <property type="term" value="P:maturation of 5.8S rRNA from tricistronic rRNA transcript (SSU-rRNA, 5.8S rRNA, LSU-rRNA)"/>
    <property type="evidence" value="ECO:0007669"/>
    <property type="project" value="UniProtKB-UniRule"/>
</dbReference>
<evidence type="ECO:0000256" key="5">
    <source>
        <dbReference type="ARBA" id="ARBA00023242"/>
    </source>
</evidence>
<dbReference type="HAMAP" id="MF_03029">
    <property type="entry name" value="WDR12"/>
    <property type="match status" value="1"/>
</dbReference>
<dbReference type="InterPro" id="IPR036322">
    <property type="entry name" value="WD40_repeat_dom_sf"/>
</dbReference>
<dbReference type="Proteomes" id="UP000008743">
    <property type="component" value="Unassembled WGS sequence"/>
</dbReference>
<dbReference type="GO" id="GO:0005654">
    <property type="term" value="C:nucleoplasm"/>
    <property type="evidence" value="ECO:0007669"/>
    <property type="project" value="UniProtKB-SubCell"/>
</dbReference>
<keyword evidence="2 6" id="KW-0698">rRNA processing</keyword>
<evidence type="ECO:0000256" key="3">
    <source>
        <dbReference type="ARBA" id="ARBA00022574"/>
    </source>
</evidence>
<dbReference type="PROSITE" id="PS50082">
    <property type="entry name" value="WD_REPEATS_2"/>
    <property type="match status" value="4"/>
</dbReference>
<dbReference type="eggNOG" id="KOG0313">
    <property type="taxonomic scope" value="Eukaryota"/>
</dbReference>
<dbReference type="InParanoid" id="A0A0D2WWP6"/>
<dbReference type="CDD" id="cd00200">
    <property type="entry name" value="WD40"/>
    <property type="match status" value="1"/>
</dbReference>